<keyword evidence="3 4" id="KW-0448">Lipopolysaccharide biosynthesis</keyword>
<sequence length="252" mass="27763">MSFTVIIPARYGSTRLPGKPLKDIAGQTMIERVYRQACLSEAKKVVIATDDERIAAAAKSFGAEVCMTRSDHESGTDRLQEAAAQLSLAENDIVVNVQGDEPLVPPTVINQVAANLAANPVADMSTLSNRIEHATEFYDPNCVKVIADINGLALYFSRAPIPFPRDENRGELPSSMTAQRHIGIYGYRSRFLNDFVQWPISPLEASEKLEQLRAMWQGRKIHVEQACELPPAGVDTAEDLQRVIDIVVAQQC</sequence>
<dbReference type="PANTHER" id="PTHR42866">
    <property type="entry name" value="3-DEOXY-MANNO-OCTULOSONATE CYTIDYLYLTRANSFERASE"/>
    <property type="match status" value="1"/>
</dbReference>
<dbReference type="GO" id="GO:0008690">
    <property type="term" value="F:3-deoxy-manno-octulosonate cytidylyltransferase activity"/>
    <property type="evidence" value="ECO:0007669"/>
    <property type="project" value="UniProtKB-EC"/>
</dbReference>
<dbReference type="Gene3D" id="3.90.550.10">
    <property type="entry name" value="Spore Coat Polysaccharide Biosynthesis Protein SpsA, Chain A"/>
    <property type="match status" value="1"/>
</dbReference>
<comment type="subcellular location">
    <subcellularLocation>
        <location evidence="4">Cytoplasm</location>
    </subcellularLocation>
</comment>
<dbReference type="HAMAP" id="MF_00057">
    <property type="entry name" value="KdsB"/>
    <property type="match status" value="1"/>
</dbReference>
<dbReference type="SUPFAM" id="SSF53448">
    <property type="entry name" value="Nucleotide-diphospho-sugar transferases"/>
    <property type="match status" value="1"/>
</dbReference>
<comment type="pathway">
    <text evidence="4">Nucleotide-sugar biosynthesis; CMP-3-deoxy-D-manno-octulosonate biosynthesis; CMP-3-deoxy-D-manno-octulosonate from 3-deoxy-D-manno-octulosonate and CTP: step 1/1.</text>
</comment>
<dbReference type="InterPro" id="IPR029044">
    <property type="entry name" value="Nucleotide-diphossugar_trans"/>
</dbReference>
<reference evidence="5" key="1">
    <citation type="submission" date="2021-12" db="EMBL/GenBank/DDBJ databases">
        <authorList>
            <person name="Rodrigo-Torres L."/>
            <person name="Arahal R. D."/>
            <person name="Lucena T."/>
        </authorList>
    </citation>
    <scope>NUCLEOTIDE SEQUENCE</scope>
    <source>
        <strain evidence="5">CECT 8267</strain>
    </source>
</reference>
<dbReference type="CDD" id="cd02517">
    <property type="entry name" value="CMP-KDO-Synthetase"/>
    <property type="match status" value="1"/>
</dbReference>
<accession>A0ABN8EBY2</accession>
<evidence type="ECO:0000256" key="2">
    <source>
        <dbReference type="ARBA" id="ARBA00022695"/>
    </source>
</evidence>
<dbReference type="NCBIfam" id="NF009905">
    <property type="entry name" value="PRK13368.1"/>
    <property type="match status" value="1"/>
</dbReference>
<keyword evidence="4" id="KW-0963">Cytoplasm</keyword>
<proteinExistence type="inferred from homology"/>
<dbReference type="InterPro" id="IPR004528">
    <property type="entry name" value="KdsB"/>
</dbReference>
<evidence type="ECO:0000313" key="5">
    <source>
        <dbReference type="EMBL" id="CAH0990006.1"/>
    </source>
</evidence>
<dbReference type="EC" id="2.7.7.38" evidence="4"/>
<dbReference type="InterPro" id="IPR003329">
    <property type="entry name" value="Cytidylyl_trans"/>
</dbReference>
<dbReference type="Pfam" id="PF02348">
    <property type="entry name" value="CTP_transf_3"/>
    <property type="match status" value="1"/>
</dbReference>
<evidence type="ECO:0000256" key="1">
    <source>
        <dbReference type="ARBA" id="ARBA00022679"/>
    </source>
</evidence>
<dbReference type="RefSeq" id="WP_237442707.1">
    <property type="nucleotide sequence ID" value="NZ_CAKLPX010000001.1"/>
</dbReference>
<gene>
    <name evidence="4 5" type="primary">kdsB</name>
    <name evidence="5" type="ORF">SIN8267_00083</name>
</gene>
<dbReference type="NCBIfam" id="NF003952">
    <property type="entry name" value="PRK05450.1-5"/>
    <property type="match status" value="1"/>
</dbReference>
<dbReference type="PANTHER" id="PTHR42866:SF2">
    <property type="entry name" value="3-DEOXY-MANNO-OCTULOSONATE CYTIDYLYLTRANSFERASE, MITOCHONDRIAL"/>
    <property type="match status" value="1"/>
</dbReference>
<evidence type="ECO:0000313" key="6">
    <source>
        <dbReference type="Proteomes" id="UP000838100"/>
    </source>
</evidence>
<comment type="caution">
    <text evidence="5">The sequence shown here is derived from an EMBL/GenBank/DDBJ whole genome shotgun (WGS) entry which is preliminary data.</text>
</comment>
<comment type="function">
    <text evidence="4">Activates KDO (a required 8-carbon sugar) for incorporation into bacterial lipopolysaccharide in Gram-negative bacteria.</text>
</comment>
<comment type="catalytic activity">
    <reaction evidence="4">
        <text>3-deoxy-alpha-D-manno-oct-2-ulosonate + CTP = CMP-3-deoxy-beta-D-manno-octulosonate + diphosphate</text>
        <dbReference type="Rhea" id="RHEA:23448"/>
        <dbReference type="ChEBI" id="CHEBI:33019"/>
        <dbReference type="ChEBI" id="CHEBI:37563"/>
        <dbReference type="ChEBI" id="CHEBI:85986"/>
        <dbReference type="ChEBI" id="CHEBI:85987"/>
        <dbReference type="EC" id="2.7.7.38"/>
    </reaction>
</comment>
<evidence type="ECO:0000256" key="3">
    <source>
        <dbReference type="ARBA" id="ARBA00022985"/>
    </source>
</evidence>
<dbReference type="Proteomes" id="UP000838100">
    <property type="component" value="Unassembled WGS sequence"/>
</dbReference>
<dbReference type="EMBL" id="CAKLPX010000001">
    <property type="protein sequence ID" value="CAH0990006.1"/>
    <property type="molecule type" value="Genomic_DNA"/>
</dbReference>
<protein>
    <recommendedName>
        <fullName evidence="4">3-deoxy-manno-octulosonate cytidylyltransferase</fullName>
        <ecNumber evidence="4">2.7.7.38</ecNumber>
    </recommendedName>
    <alternativeName>
        <fullName evidence="4">CMP-2-keto-3-deoxyoctulosonic acid synthase</fullName>
        <shortName evidence="4">CKS</shortName>
        <shortName evidence="4">CMP-KDO synthase</shortName>
    </alternativeName>
</protein>
<organism evidence="5 6">
    <name type="scientific">Sinobacterium norvegicum</name>
    <dbReference type="NCBI Taxonomy" id="1641715"/>
    <lineage>
        <taxon>Bacteria</taxon>
        <taxon>Pseudomonadati</taxon>
        <taxon>Pseudomonadota</taxon>
        <taxon>Gammaproteobacteria</taxon>
        <taxon>Cellvibrionales</taxon>
        <taxon>Spongiibacteraceae</taxon>
        <taxon>Sinobacterium</taxon>
    </lineage>
</organism>
<dbReference type="NCBIfam" id="NF003950">
    <property type="entry name" value="PRK05450.1-3"/>
    <property type="match status" value="1"/>
</dbReference>
<keyword evidence="2 4" id="KW-0548">Nucleotidyltransferase</keyword>
<dbReference type="NCBIfam" id="TIGR00466">
    <property type="entry name" value="kdsB"/>
    <property type="match status" value="1"/>
</dbReference>
<comment type="similarity">
    <text evidence="4">Belongs to the KdsB family.</text>
</comment>
<keyword evidence="1 4" id="KW-0808">Transferase</keyword>
<keyword evidence="6" id="KW-1185">Reference proteome</keyword>
<evidence type="ECO:0000256" key="4">
    <source>
        <dbReference type="HAMAP-Rule" id="MF_00057"/>
    </source>
</evidence>
<name>A0ABN8EBY2_9GAMM</name>